<dbReference type="GO" id="GO:0003677">
    <property type="term" value="F:DNA binding"/>
    <property type="evidence" value="ECO:0007669"/>
    <property type="project" value="InterPro"/>
</dbReference>
<name>A0A1E8PVX8_9MYCO</name>
<dbReference type="CDD" id="cd00093">
    <property type="entry name" value="HTH_XRE"/>
    <property type="match status" value="1"/>
</dbReference>
<dbReference type="InterPro" id="IPR010982">
    <property type="entry name" value="Lambda_DNA-bd_dom_sf"/>
</dbReference>
<evidence type="ECO:0000259" key="1">
    <source>
        <dbReference type="PROSITE" id="PS50943"/>
    </source>
</evidence>
<feature type="domain" description="HTH cro/C1-type" evidence="1">
    <location>
        <begin position="39"/>
        <end position="75"/>
    </location>
</feature>
<evidence type="ECO:0000313" key="2">
    <source>
        <dbReference type="EMBL" id="OFJ50472.1"/>
    </source>
</evidence>
<gene>
    <name evidence="2" type="ORF">BEL07_28035</name>
</gene>
<reference evidence="2 3" key="1">
    <citation type="submission" date="2016-09" db="EMBL/GenBank/DDBJ databases">
        <title>genome sequence of Mycobacterium sp. 739 SCH.</title>
        <authorList>
            <person name="Greninger A.L."/>
            <person name="Qin X."/>
            <person name="Jerome K."/>
            <person name="Vora S."/>
            <person name="Quinn K."/>
        </authorList>
    </citation>
    <scope>NUCLEOTIDE SEQUENCE [LARGE SCALE GENOMIC DNA]</scope>
    <source>
        <strain evidence="2 3">SCH</strain>
    </source>
</reference>
<comment type="caution">
    <text evidence="2">The sequence shown here is derived from an EMBL/GenBank/DDBJ whole genome shotgun (WGS) entry which is preliminary data.</text>
</comment>
<dbReference type="AlphaFoldDB" id="A0A1E8PVX8"/>
<dbReference type="InterPro" id="IPR001387">
    <property type="entry name" value="Cro/C1-type_HTH"/>
</dbReference>
<dbReference type="RefSeq" id="WP_070356297.1">
    <property type="nucleotide sequence ID" value="NZ_CP043474.1"/>
</dbReference>
<keyword evidence="3" id="KW-1185">Reference proteome</keyword>
<organism evidence="2 3">
    <name type="scientific">Mycolicibacterium grossiae</name>
    <dbReference type="NCBI Taxonomy" id="1552759"/>
    <lineage>
        <taxon>Bacteria</taxon>
        <taxon>Bacillati</taxon>
        <taxon>Actinomycetota</taxon>
        <taxon>Actinomycetes</taxon>
        <taxon>Mycobacteriales</taxon>
        <taxon>Mycobacteriaceae</taxon>
        <taxon>Mycolicibacterium</taxon>
    </lineage>
</organism>
<protein>
    <submittedName>
        <fullName evidence="2">Transcriptional regulator</fullName>
    </submittedName>
</protein>
<evidence type="ECO:0000313" key="3">
    <source>
        <dbReference type="Proteomes" id="UP000178953"/>
    </source>
</evidence>
<sequence length="131" mass="15030">MTHTFSARLNRLFDLVHPPGRWPHTSAEVVGALRDQGVHISAPYMSQLRSGTRTNPSKDTIETLAKFFRIDAAYFTDDVYFTKINRELEVLAALRDEQVRSIAARTVGMSWHAKQILFDSIDEARQRERLV</sequence>
<dbReference type="OrthoDB" id="2679623at2"/>
<dbReference type="Proteomes" id="UP000178953">
    <property type="component" value="Unassembled WGS sequence"/>
</dbReference>
<dbReference type="EMBL" id="MCHX01000123">
    <property type="protein sequence ID" value="OFJ50472.1"/>
    <property type="molecule type" value="Genomic_DNA"/>
</dbReference>
<accession>A0A1E8PVX8</accession>
<dbReference type="Gene3D" id="1.10.260.40">
    <property type="entry name" value="lambda repressor-like DNA-binding domains"/>
    <property type="match status" value="1"/>
</dbReference>
<proteinExistence type="predicted"/>
<dbReference type="PROSITE" id="PS50943">
    <property type="entry name" value="HTH_CROC1"/>
    <property type="match status" value="1"/>
</dbReference>